<reference evidence="1" key="2">
    <citation type="submission" date="2023-06" db="EMBL/GenBank/DDBJ databases">
        <authorList>
            <consortium name="Lawrence Berkeley National Laboratory"/>
            <person name="Haridas S."/>
            <person name="Hensen N."/>
            <person name="Bonometti L."/>
            <person name="Westerberg I."/>
            <person name="Brannstrom I.O."/>
            <person name="Guillou S."/>
            <person name="Cros-Aarteil S."/>
            <person name="Calhoun S."/>
            <person name="Kuo A."/>
            <person name="Mondo S."/>
            <person name="Pangilinan J."/>
            <person name="Riley R."/>
            <person name="Labutti K."/>
            <person name="Andreopoulos B."/>
            <person name="Lipzen A."/>
            <person name="Chen C."/>
            <person name="Yanf M."/>
            <person name="Daum C."/>
            <person name="Ng V."/>
            <person name="Clum A."/>
            <person name="Steindorff A."/>
            <person name="Ohm R."/>
            <person name="Martin F."/>
            <person name="Silar P."/>
            <person name="Natvig D."/>
            <person name="Lalanne C."/>
            <person name="Gautier V."/>
            <person name="Ament-Velasquez S.L."/>
            <person name="Kruys A."/>
            <person name="Hutchinson M.I."/>
            <person name="Powell A.J."/>
            <person name="Barry K."/>
            <person name="Miller A.N."/>
            <person name="Grigoriev I.V."/>
            <person name="Debuchy R."/>
            <person name="Gladieux P."/>
            <person name="Thoren M.H."/>
            <person name="Johannesson H."/>
        </authorList>
    </citation>
    <scope>NUCLEOTIDE SEQUENCE</scope>
    <source>
        <strain evidence="1">CBS 168.71</strain>
    </source>
</reference>
<name>A0AAE0HIY0_9PEZI</name>
<evidence type="ECO:0000313" key="2">
    <source>
        <dbReference type="Proteomes" id="UP001278766"/>
    </source>
</evidence>
<dbReference type="EMBL" id="JAUEPN010000003">
    <property type="protein sequence ID" value="KAK3297360.1"/>
    <property type="molecule type" value="Genomic_DNA"/>
</dbReference>
<organism evidence="1 2">
    <name type="scientific">Chaetomium fimeti</name>
    <dbReference type="NCBI Taxonomy" id="1854472"/>
    <lineage>
        <taxon>Eukaryota</taxon>
        <taxon>Fungi</taxon>
        <taxon>Dikarya</taxon>
        <taxon>Ascomycota</taxon>
        <taxon>Pezizomycotina</taxon>
        <taxon>Sordariomycetes</taxon>
        <taxon>Sordariomycetidae</taxon>
        <taxon>Sordariales</taxon>
        <taxon>Chaetomiaceae</taxon>
        <taxon>Chaetomium</taxon>
    </lineage>
</organism>
<comment type="caution">
    <text evidence="1">The sequence shown here is derived from an EMBL/GenBank/DDBJ whole genome shotgun (WGS) entry which is preliminary data.</text>
</comment>
<keyword evidence="2" id="KW-1185">Reference proteome</keyword>
<proteinExistence type="predicted"/>
<evidence type="ECO:0000313" key="1">
    <source>
        <dbReference type="EMBL" id="KAK3297360.1"/>
    </source>
</evidence>
<dbReference type="Proteomes" id="UP001278766">
    <property type="component" value="Unassembled WGS sequence"/>
</dbReference>
<dbReference type="RefSeq" id="XP_062660874.1">
    <property type="nucleotide sequence ID" value="XM_062803511.1"/>
</dbReference>
<protein>
    <submittedName>
        <fullName evidence="1">Uncharacterized protein</fullName>
    </submittedName>
</protein>
<accession>A0AAE0HIY0</accession>
<dbReference type="AlphaFoldDB" id="A0AAE0HIY0"/>
<sequence length="70" mass="7269">MVSGPQHLSLSLTARPTCVVLVHSFGSTMAACSHNTLLRSPKLRGAISSPVDGPSTATEHLPSCWDILGA</sequence>
<gene>
    <name evidence="1" type="ORF">B0H64DRAFT_392000</name>
</gene>
<dbReference type="GeneID" id="87840459"/>
<reference evidence="1" key="1">
    <citation type="journal article" date="2023" name="Mol. Phylogenet. Evol.">
        <title>Genome-scale phylogeny and comparative genomics of the fungal order Sordariales.</title>
        <authorList>
            <person name="Hensen N."/>
            <person name="Bonometti L."/>
            <person name="Westerberg I."/>
            <person name="Brannstrom I.O."/>
            <person name="Guillou S."/>
            <person name="Cros-Aarteil S."/>
            <person name="Calhoun S."/>
            <person name="Haridas S."/>
            <person name="Kuo A."/>
            <person name="Mondo S."/>
            <person name="Pangilinan J."/>
            <person name="Riley R."/>
            <person name="LaButti K."/>
            <person name="Andreopoulos B."/>
            <person name="Lipzen A."/>
            <person name="Chen C."/>
            <person name="Yan M."/>
            <person name="Daum C."/>
            <person name="Ng V."/>
            <person name="Clum A."/>
            <person name="Steindorff A."/>
            <person name="Ohm R.A."/>
            <person name="Martin F."/>
            <person name="Silar P."/>
            <person name="Natvig D.O."/>
            <person name="Lalanne C."/>
            <person name="Gautier V."/>
            <person name="Ament-Velasquez S.L."/>
            <person name="Kruys A."/>
            <person name="Hutchinson M.I."/>
            <person name="Powell A.J."/>
            <person name="Barry K."/>
            <person name="Miller A.N."/>
            <person name="Grigoriev I.V."/>
            <person name="Debuchy R."/>
            <person name="Gladieux P."/>
            <person name="Hiltunen Thoren M."/>
            <person name="Johannesson H."/>
        </authorList>
    </citation>
    <scope>NUCLEOTIDE SEQUENCE</scope>
    <source>
        <strain evidence="1">CBS 168.71</strain>
    </source>
</reference>